<feature type="transmembrane region" description="Helical" evidence="1">
    <location>
        <begin position="209"/>
        <end position="229"/>
    </location>
</feature>
<comment type="caution">
    <text evidence="2">The sequence shown here is derived from an EMBL/GenBank/DDBJ whole genome shotgun (WGS) entry which is preliminary data.</text>
</comment>
<feature type="transmembrane region" description="Helical" evidence="1">
    <location>
        <begin position="64"/>
        <end position="81"/>
    </location>
</feature>
<feature type="transmembrane region" description="Helical" evidence="1">
    <location>
        <begin position="36"/>
        <end position="52"/>
    </location>
</feature>
<dbReference type="OrthoDB" id="9769532at2"/>
<sequence>MGRVGWWFWLGVGLVALGVAGACLQVPWFARNLTPLGWTGVILAADGLLFSRGRSWLVRCPRELLLAAVISIPSWLLFELYNRPRFWRADGPELWWHYQGLPPWPERGFGYAWAFATITPAMLLLAELFRDLLQRLPRGEGGRIPKEVAWVLMLTGFPLAFLPLVWPSPYFAADVWLAWPLLLEGVNFLRGRPCLLRDFEKGDRSRFVALLLAGALCGFIWESLNFLASARWVYTVPFAGHLKVFEMPVLGYLGFLPFAVAVFDLWVFLRSLWPFHPPAWEREEL</sequence>
<protein>
    <recommendedName>
        <fullName evidence="4">Lycopene cyclase domain-containing protein</fullName>
    </recommendedName>
</protein>
<feature type="transmembrane region" description="Helical" evidence="1">
    <location>
        <begin position="249"/>
        <end position="269"/>
    </location>
</feature>
<dbReference type="PROSITE" id="PS51257">
    <property type="entry name" value="PROKAR_LIPOPROTEIN"/>
    <property type="match status" value="1"/>
</dbReference>
<dbReference type="Proteomes" id="UP000027284">
    <property type="component" value="Unassembled WGS sequence"/>
</dbReference>
<name>A0A062XQX9_9BACT</name>
<proteinExistence type="predicted"/>
<evidence type="ECO:0000313" key="3">
    <source>
        <dbReference type="Proteomes" id="UP000027284"/>
    </source>
</evidence>
<feature type="transmembrane region" description="Helical" evidence="1">
    <location>
        <begin position="7"/>
        <end position="30"/>
    </location>
</feature>
<keyword evidence="3" id="KW-1185">Reference proteome</keyword>
<dbReference type="RefSeq" id="WP_038050033.1">
    <property type="nucleotide sequence ID" value="NZ_JMFG01000025.1"/>
</dbReference>
<reference evidence="2 3" key="1">
    <citation type="submission" date="2014-04" db="EMBL/GenBank/DDBJ databases">
        <title>The Genome Sequence of Thermoanaerobaculum aquaticum MP-01, The First Cultivated Group 23 Acidobacterium.</title>
        <authorList>
            <person name="Stamps B.W."/>
            <person name="Losey N.A."/>
            <person name="Lawson P.A."/>
            <person name="Stevenson B.S."/>
        </authorList>
    </citation>
    <scope>NUCLEOTIDE SEQUENCE [LARGE SCALE GENOMIC DNA]</scope>
    <source>
        <strain evidence="2 3">MP-01</strain>
    </source>
</reference>
<dbReference type="STRING" id="1312852.EG19_06975"/>
<evidence type="ECO:0000256" key="1">
    <source>
        <dbReference type="SAM" id="Phobius"/>
    </source>
</evidence>
<keyword evidence="1" id="KW-0812">Transmembrane</keyword>
<evidence type="ECO:0008006" key="4">
    <source>
        <dbReference type="Google" id="ProtNLM"/>
    </source>
</evidence>
<feature type="transmembrane region" description="Helical" evidence="1">
    <location>
        <begin position="148"/>
        <end position="165"/>
    </location>
</feature>
<gene>
    <name evidence="2" type="ORF">EG19_06975</name>
</gene>
<keyword evidence="1" id="KW-1133">Transmembrane helix</keyword>
<feature type="transmembrane region" description="Helical" evidence="1">
    <location>
        <begin position="110"/>
        <end position="128"/>
    </location>
</feature>
<dbReference type="EMBL" id="JMFG01000025">
    <property type="protein sequence ID" value="KDA53223.1"/>
    <property type="molecule type" value="Genomic_DNA"/>
</dbReference>
<evidence type="ECO:0000313" key="2">
    <source>
        <dbReference type="EMBL" id="KDA53223.1"/>
    </source>
</evidence>
<keyword evidence="1" id="KW-0472">Membrane</keyword>
<accession>A0A062XQX9</accession>
<organism evidence="2 3">
    <name type="scientific">Thermoanaerobaculum aquaticum</name>
    <dbReference type="NCBI Taxonomy" id="1312852"/>
    <lineage>
        <taxon>Bacteria</taxon>
        <taxon>Pseudomonadati</taxon>
        <taxon>Acidobacteriota</taxon>
        <taxon>Thermoanaerobaculia</taxon>
        <taxon>Thermoanaerobaculales</taxon>
        <taxon>Thermoanaerobaculaceae</taxon>
        <taxon>Thermoanaerobaculum</taxon>
    </lineage>
</organism>
<dbReference type="AlphaFoldDB" id="A0A062XQX9"/>